<protein>
    <submittedName>
        <fullName evidence="1">Uncharacterized protein</fullName>
    </submittedName>
</protein>
<reference evidence="1 2" key="1">
    <citation type="submission" date="2018-11" db="EMBL/GenBank/DDBJ databases">
        <title>Vibrio LJC006 sp. nov., isolated from seawater during the bloom of the enteromorpha.</title>
        <authorList>
            <person name="Liang J."/>
        </authorList>
    </citation>
    <scope>NUCLEOTIDE SEQUENCE [LARGE SCALE GENOMIC DNA]</scope>
    <source>
        <strain evidence="1 2">LJC006</strain>
    </source>
</reference>
<accession>A0A3N9TK69</accession>
<keyword evidence="2" id="KW-1185">Reference proteome</keyword>
<gene>
    <name evidence="1" type="ORF">EES38_00865</name>
</gene>
<evidence type="ECO:0000313" key="1">
    <source>
        <dbReference type="EMBL" id="RQW64630.1"/>
    </source>
</evidence>
<dbReference type="EMBL" id="RJVQ01000001">
    <property type="protein sequence ID" value="RQW64630.1"/>
    <property type="molecule type" value="Genomic_DNA"/>
</dbReference>
<comment type="caution">
    <text evidence="1">The sequence shown here is derived from an EMBL/GenBank/DDBJ whole genome shotgun (WGS) entry which is preliminary data.</text>
</comment>
<dbReference type="AlphaFoldDB" id="A0A3N9TK69"/>
<name>A0A3N9TK69_9VIBR</name>
<organism evidence="1 2">
    <name type="scientific">Vibrio viridaestus</name>
    <dbReference type="NCBI Taxonomy" id="2487322"/>
    <lineage>
        <taxon>Bacteria</taxon>
        <taxon>Pseudomonadati</taxon>
        <taxon>Pseudomonadota</taxon>
        <taxon>Gammaproteobacteria</taxon>
        <taxon>Vibrionales</taxon>
        <taxon>Vibrionaceae</taxon>
        <taxon>Vibrio</taxon>
    </lineage>
</organism>
<evidence type="ECO:0000313" key="2">
    <source>
        <dbReference type="Proteomes" id="UP000281112"/>
    </source>
</evidence>
<dbReference type="Proteomes" id="UP000281112">
    <property type="component" value="Unassembled WGS sequence"/>
</dbReference>
<sequence length="67" mass="7605">MYLLKHPFSVYYPPLCALRSFEQGDSTALIIPINIQTYASLVFTYLGIINAKQTGNNLSKCSMLRFQ</sequence>
<proteinExistence type="predicted"/>